<proteinExistence type="predicted"/>
<keyword evidence="2" id="KW-1185">Reference proteome</keyword>
<dbReference type="OMA" id="NDICAVY"/>
<dbReference type="RefSeq" id="XP_001609344.1">
    <property type="nucleotide sequence ID" value="XM_001609294.1"/>
</dbReference>
<sequence>MVTEDCGIQEKNHHSSASFRISFSALSLRKGNGAICAAPEPVDVATDNIHDDASSIESTCFPNASLVTFSLKILCKDNKNPEDWQLCCKSETQPIVTHCIDKGGTYISFLLNYTESLPLFLKRRVFSKENETVHRTNPQLDSSVVETTAQCHSPDKLLESQIFKISIGVAIVNSGKVVYVGHGSRILRSIDLYGNRISLQLSGDFCNRNIHSRKEISDAFVFFDVDARNVRWIPSTEHCPMPTNHISENSARTTHFDIMPAVSLNRSVKHANASINRNINQDNLSGINDYAVEKTTEKRKQYMGDDIRVMPHSFPVSLNGLPQRREREVLQSTIYVSSDPKYKISVLDINNLSGDPNCWQAPETWKKPPTTELLQKKDNVKILNPQSSRVLTKTNEAADNAPVDVVSQQERVTKSDVEEEENKPGFLAEMWQSMFGGNEENAPEVVGDPQIDNVQSIIEPVPVKKEIILRAKKYSDVNVDDSKPTFCRFTIGYKDCGTRDAALLESASQLFDCTFANISDIISTPDFQISIENVCIKPKCDDSIAFSVTIPSERSNDVAYIKNMMLPFSKLSLNSIDSISFLLRILHPVDLHSPNDMNLPDLLKSMDLGSVMSVVDVSVGSDPNKLSNDIEAHEKSETLPLRKSHSETAIYCNDVLSKGTNQETIADHIPCISARDSMSTDTWMQMINRILDNRSDGMIQITSPRSSLPIHLDQKWVVVLKQLLNTVKDGNSENHSTEDVKFTWSSL</sequence>
<dbReference type="GeneID" id="5477563"/>
<dbReference type="KEGG" id="bbo:BBOV_IV001790"/>
<evidence type="ECO:0000313" key="2">
    <source>
        <dbReference type="Proteomes" id="UP000002173"/>
    </source>
</evidence>
<accession>A7AVF0</accession>
<name>A7AVF0_BABBO</name>
<dbReference type="EMBL" id="AAXT01000004">
    <property type="protein sequence ID" value="EDO05776.1"/>
    <property type="molecule type" value="Genomic_DNA"/>
</dbReference>
<evidence type="ECO:0000313" key="1">
    <source>
        <dbReference type="EMBL" id="EDO05776.1"/>
    </source>
</evidence>
<reference evidence="2" key="2">
    <citation type="journal article" date="2020" name="Data Brief">
        <title>Transcriptome dataset of Babesia bovis life stages within vertebrate and invertebrate hosts.</title>
        <authorList>
            <person name="Ueti M.W."/>
            <person name="Johnson W.C."/>
            <person name="Kappmeyer L.S."/>
            <person name="Herndon D.R."/>
            <person name="Mousel M.R."/>
            <person name="Reif K.E."/>
            <person name="Taus N.S."/>
            <person name="Ifeonu O.O."/>
            <person name="Silva J.C."/>
            <person name="Suarez C.E."/>
            <person name="Brayton K.A."/>
        </authorList>
    </citation>
    <scope>NUCLEOTIDE SEQUENCE [LARGE SCALE GENOMIC DNA]</scope>
</reference>
<dbReference type="Proteomes" id="UP000002173">
    <property type="component" value="Unassembled WGS sequence"/>
</dbReference>
<gene>
    <name evidence="1" type="ORF">BBOV_IV001790</name>
</gene>
<reference evidence="1 2" key="1">
    <citation type="journal article" date="2007" name="PLoS Pathog.">
        <title>Genome sequence of Babesia bovis and comparative analysis of apicomplexan hemoprotozoa.</title>
        <authorList>
            <person name="Brayton K.A."/>
            <person name="Lau A.O.T."/>
            <person name="Herndon D.R."/>
            <person name="Hannick L."/>
            <person name="Kappmeyer L.S."/>
            <person name="Berens S.J."/>
            <person name="Bidwell S.L."/>
            <person name="Brown W.C."/>
            <person name="Crabtree J."/>
            <person name="Fadrosh D."/>
            <person name="Feldblum T."/>
            <person name="Forberger H.A."/>
            <person name="Haas B.J."/>
            <person name="Howell J.M."/>
            <person name="Khouri H."/>
            <person name="Koo H."/>
            <person name="Mann D.J."/>
            <person name="Norimine J."/>
            <person name="Paulsen I.T."/>
            <person name="Radune D."/>
            <person name="Ren Q."/>
            <person name="Smith R.K. Jr."/>
            <person name="Suarez C.E."/>
            <person name="White O."/>
            <person name="Wortman J.R."/>
            <person name="Knowles D.P. Jr."/>
            <person name="McElwain T.F."/>
            <person name="Nene V.M."/>
        </authorList>
    </citation>
    <scope>NUCLEOTIDE SEQUENCE [LARGE SCALE GENOMIC DNA]</scope>
    <source>
        <strain evidence="1">T2Bo</strain>
    </source>
</reference>
<reference evidence="2" key="3">
    <citation type="journal article" date="2021" name="Int. J. Parasitol.">
        <title>Comparative analysis of gene expression between Babesia bovis blood stages and kinetes allowed by improved genome annotation.</title>
        <authorList>
            <person name="Ueti M.W."/>
            <person name="Johnson W.C."/>
            <person name="Kappmeyer L.S."/>
            <person name="Herndon D.R."/>
            <person name="Mousel M.R."/>
            <person name="Reif K.E."/>
            <person name="Taus N.S."/>
            <person name="Ifeonu O.O."/>
            <person name="Silva J.C."/>
            <person name="Suarez C.E."/>
            <person name="Brayton K.A."/>
        </authorList>
    </citation>
    <scope>NUCLEOTIDE SEQUENCE [LARGE SCALE GENOMIC DNA]</scope>
</reference>
<dbReference type="InParanoid" id="A7AVF0"/>
<dbReference type="eggNOG" id="ENOG502TN50">
    <property type="taxonomic scope" value="Eukaryota"/>
</dbReference>
<comment type="caution">
    <text evidence="1">The sequence shown here is derived from an EMBL/GenBank/DDBJ whole genome shotgun (WGS) entry which is preliminary data.</text>
</comment>
<dbReference type="VEuPathDB" id="PiroplasmaDB:BBOV_IV001790"/>
<dbReference type="AlphaFoldDB" id="A7AVF0"/>
<protein>
    <submittedName>
        <fullName evidence="1">Uncharacterized protein</fullName>
    </submittedName>
</protein>
<organism evidence="1 2">
    <name type="scientific">Babesia bovis</name>
    <dbReference type="NCBI Taxonomy" id="5865"/>
    <lineage>
        <taxon>Eukaryota</taxon>
        <taxon>Sar</taxon>
        <taxon>Alveolata</taxon>
        <taxon>Apicomplexa</taxon>
        <taxon>Aconoidasida</taxon>
        <taxon>Piroplasmida</taxon>
        <taxon>Babesiidae</taxon>
        <taxon>Babesia</taxon>
    </lineage>
</organism>